<name>A0A0C3BEZ2_HEBCY</name>
<reference evidence="3 4" key="1">
    <citation type="submission" date="2014-04" db="EMBL/GenBank/DDBJ databases">
        <authorList>
            <consortium name="DOE Joint Genome Institute"/>
            <person name="Kuo A."/>
            <person name="Gay G."/>
            <person name="Dore J."/>
            <person name="Kohler A."/>
            <person name="Nagy L.G."/>
            <person name="Floudas D."/>
            <person name="Copeland A."/>
            <person name="Barry K.W."/>
            <person name="Cichocki N."/>
            <person name="Veneault-Fourrey C."/>
            <person name="LaButti K."/>
            <person name="Lindquist E.A."/>
            <person name="Lipzen A."/>
            <person name="Lundell T."/>
            <person name="Morin E."/>
            <person name="Murat C."/>
            <person name="Sun H."/>
            <person name="Tunlid A."/>
            <person name="Henrissat B."/>
            <person name="Grigoriev I.V."/>
            <person name="Hibbett D.S."/>
            <person name="Martin F."/>
            <person name="Nordberg H.P."/>
            <person name="Cantor M.N."/>
            <person name="Hua S.X."/>
        </authorList>
    </citation>
    <scope>NUCLEOTIDE SEQUENCE [LARGE SCALE GENOMIC DNA]</scope>
    <source>
        <strain evidence="4">h7</strain>
    </source>
</reference>
<evidence type="ECO:0000313" key="3">
    <source>
        <dbReference type="EMBL" id="KIM35340.1"/>
    </source>
</evidence>
<feature type="domain" description="Protein kinase" evidence="2">
    <location>
        <begin position="1"/>
        <end position="115"/>
    </location>
</feature>
<dbReference type="InterPro" id="IPR000719">
    <property type="entry name" value="Prot_kinase_dom"/>
</dbReference>
<keyword evidence="4" id="KW-1185">Reference proteome</keyword>
<evidence type="ECO:0000259" key="2">
    <source>
        <dbReference type="PROSITE" id="PS50011"/>
    </source>
</evidence>
<reference evidence="4" key="2">
    <citation type="submission" date="2015-01" db="EMBL/GenBank/DDBJ databases">
        <title>Evolutionary Origins and Diversification of the Mycorrhizal Mutualists.</title>
        <authorList>
            <consortium name="DOE Joint Genome Institute"/>
            <consortium name="Mycorrhizal Genomics Consortium"/>
            <person name="Kohler A."/>
            <person name="Kuo A."/>
            <person name="Nagy L.G."/>
            <person name="Floudas D."/>
            <person name="Copeland A."/>
            <person name="Barry K.W."/>
            <person name="Cichocki N."/>
            <person name="Veneault-Fourrey C."/>
            <person name="LaButti K."/>
            <person name="Lindquist E.A."/>
            <person name="Lipzen A."/>
            <person name="Lundell T."/>
            <person name="Morin E."/>
            <person name="Murat C."/>
            <person name="Riley R."/>
            <person name="Ohm R."/>
            <person name="Sun H."/>
            <person name="Tunlid A."/>
            <person name="Henrissat B."/>
            <person name="Grigoriev I.V."/>
            <person name="Hibbett D.S."/>
            <person name="Martin F."/>
        </authorList>
    </citation>
    <scope>NUCLEOTIDE SEQUENCE [LARGE SCALE GENOMIC DNA]</scope>
    <source>
        <strain evidence="4">h7</strain>
    </source>
</reference>
<gene>
    <name evidence="3" type="ORF">M413DRAFT_350880</name>
</gene>
<dbReference type="GO" id="GO:0005524">
    <property type="term" value="F:ATP binding"/>
    <property type="evidence" value="ECO:0007669"/>
    <property type="project" value="InterPro"/>
</dbReference>
<evidence type="ECO:0000256" key="1">
    <source>
        <dbReference type="SAM" id="MobiDB-lite"/>
    </source>
</evidence>
<feature type="region of interest" description="Disordered" evidence="1">
    <location>
        <begin position="87"/>
        <end position="115"/>
    </location>
</feature>
<dbReference type="SUPFAM" id="SSF56112">
    <property type="entry name" value="Protein kinase-like (PK-like)"/>
    <property type="match status" value="1"/>
</dbReference>
<feature type="compositionally biased region" description="Acidic residues" evidence="1">
    <location>
        <begin position="97"/>
        <end position="107"/>
    </location>
</feature>
<dbReference type="InterPro" id="IPR011009">
    <property type="entry name" value="Kinase-like_dom_sf"/>
</dbReference>
<organism evidence="3 4">
    <name type="scientific">Hebeloma cylindrosporum</name>
    <dbReference type="NCBI Taxonomy" id="76867"/>
    <lineage>
        <taxon>Eukaryota</taxon>
        <taxon>Fungi</taxon>
        <taxon>Dikarya</taxon>
        <taxon>Basidiomycota</taxon>
        <taxon>Agaricomycotina</taxon>
        <taxon>Agaricomycetes</taxon>
        <taxon>Agaricomycetidae</taxon>
        <taxon>Agaricales</taxon>
        <taxon>Agaricineae</taxon>
        <taxon>Hymenogastraceae</taxon>
        <taxon>Hebeloma</taxon>
    </lineage>
</organism>
<dbReference type="GO" id="GO:0004672">
    <property type="term" value="F:protein kinase activity"/>
    <property type="evidence" value="ECO:0007669"/>
    <property type="project" value="InterPro"/>
</dbReference>
<sequence length="115" mass="12597">MAYGGDSLVSRQAESRRVSFTEQDRLAITNALRSLHDRGIRHGDIRMENLILYCSGSVYIIDFDQAHVDSGKNQLKVEMDGLADLLASGDEEKGNENNEDENNDDVGGDNGGDPP</sequence>
<dbReference type="AlphaFoldDB" id="A0A0C3BEZ2"/>
<proteinExistence type="predicted"/>
<dbReference type="Gene3D" id="1.10.510.10">
    <property type="entry name" value="Transferase(Phosphotransferase) domain 1"/>
    <property type="match status" value="1"/>
</dbReference>
<dbReference type="HOGENOM" id="CLU_2109348_0_0_1"/>
<evidence type="ECO:0000313" key="4">
    <source>
        <dbReference type="Proteomes" id="UP000053424"/>
    </source>
</evidence>
<accession>A0A0C3BEZ2</accession>
<protein>
    <recommendedName>
        <fullName evidence="2">Protein kinase domain-containing protein</fullName>
    </recommendedName>
</protein>
<dbReference type="PROSITE" id="PS00109">
    <property type="entry name" value="PROTEIN_KINASE_TYR"/>
    <property type="match status" value="1"/>
</dbReference>
<dbReference type="EMBL" id="KN831823">
    <property type="protein sequence ID" value="KIM35340.1"/>
    <property type="molecule type" value="Genomic_DNA"/>
</dbReference>
<dbReference type="Proteomes" id="UP000053424">
    <property type="component" value="Unassembled WGS sequence"/>
</dbReference>
<dbReference type="STRING" id="686832.A0A0C3BEZ2"/>
<dbReference type="OrthoDB" id="2523927at2759"/>
<dbReference type="PROSITE" id="PS50011">
    <property type="entry name" value="PROTEIN_KINASE_DOM"/>
    <property type="match status" value="1"/>
</dbReference>
<dbReference type="InterPro" id="IPR008266">
    <property type="entry name" value="Tyr_kinase_AS"/>
</dbReference>